<dbReference type="KEGG" id="yag:AABB28_15765"/>
<protein>
    <submittedName>
        <fullName evidence="1">Uncharacterized protein</fullName>
    </submittedName>
</protein>
<proteinExistence type="predicted"/>
<sequence length="193" mass="23123">MAERTSKKQARIDRKLAKKLEKQKRSVRFSERVQQDLNPRLAEVVGTEELPRTGADPQSIMQMRMDYVLHECADREDEWSWGQHRNWCTTARTSGDQCVVKSTMIMMSTLTWAEILDQRTGSKRKRRKKHHDQSWDSICGEAQSRWLKIGREEEELFRFRIGSTQRIWGYRQKSTFYVVWWDPEHKIYPTEKD</sequence>
<evidence type="ECO:0000313" key="1">
    <source>
        <dbReference type="EMBL" id="WZU63292.1"/>
    </source>
</evidence>
<name>A0AAN0M6A1_9RHOB</name>
<gene>
    <name evidence="1" type="ORF">AABB28_15765</name>
</gene>
<evidence type="ECO:0000313" key="2">
    <source>
        <dbReference type="Proteomes" id="UP001451782"/>
    </source>
</evidence>
<dbReference type="Proteomes" id="UP001451782">
    <property type="component" value="Chromosome"/>
</dbReference>
<organism evidence="1 2">
    <name type="scientific">Yoonia algicola</name>
    <dbReference type="NCBI Taxonomy" id="3137368"/>
    <lineage>
        <taxon>Bacteria</taxon>
        <taxon>Pseudomonadati</taxon>
        <taxon>Pseudomonadota</taxon>
        <taxon>Alphaproteobacteria</taxon>
        <taxon>Rhodobacterales</taxon>
        <taxon>Paracoccaceae</taxon>
        <taxon>Yoonia</taxon>
    </lineage>
</organism>
<reference evidence="1 2" key="1">
    <citation type="submission" date="2024-04" db="EMBL/GenBank/DDBJ databases">
        <title>Phylogenomic analyses of a clade within the roseobacter group suggest taxonomic reassignments of species of the genera Aestuariivita, Citreicella, Loktanella, Nautella, Pelagibaca, Ruegeria, Thalassobius, Thiobacimonas and Tropicibacter, and the proposal o.</title>
        <authorList>
            <person name="Jeon C.O."/>
        </authorList>
    </citation>
    <scope>NUCLEOTIDE SEQUENCE [LARGE SCALE GENOMIC DNA]</scope>
    <source>
        <strain evidence="1 2">G8-12</strain>
    </source>
</reference>
<accession>A0AAN0M6A1</accession>
<dbReference type="RefSeq" id="WP_342069685.1">
    <property type="nucleotide sequence ID" value="NZ_CP151762.1"/>
</dbReference>
<dbReference type="AlphaFoldDB" id="A0AAN0M6A1"/>
<dbReference type="EMBL" id="CP151762">
    <property type="protein sequence ID" value="WZU63292.1"/>
    <property type="molecule type" value="Genomic_DNA"/>
</dbReference>
<keyword evidence="2" id="KW-1185">Reference proteome</keyword>